<feature type="region of interest" description="Disordered" evidence="1">
    <location>
        <begin position="163"/>
        <end position="200"/>
    </location>
</feature>
<sequence>MSTVKKRLAFLLSMILIVSFPLSSIVWAEGGNSANDTFPAPVPAPICQTYTKNINAVDREGIQIVIHNNGTATAYFETKMDCVEITFSDYKYDSSPLPYEDQVLFSSHTLKADSPGKYELTIDLPPCGPSQLDLYLGPVQEHLQPGTGHFYLLKYAFQSATGCTTPSPSPSATPVETPVQTPVETPVQTPVETPVQTPVE</sequence>
<keyword evidence="4" id="KW-1185">Reference proteome</keyword>
<evidence type="ECO:0000313" key="4">
    <source>
        <dbReference type="Proteomes" id="UP000245202"/>
    </source>
</evidence>
<evidence type="ECO:0000256" key="2">
    <source>
        <dbReference type="SAM" id="SignalP"/>
    </source>
</evidence>
<comment type="caution">
    <text evidence="3">The sequence shown here is derived from an EMBL/GenBank/DDBJ whole genome shotgun (WGS) entry which is preliminary data.</text>
</comment>
<feature type="non-terminal residue" evidence="3">
    <location>
        <position position="200"/>
    </location>
</feature>
<proteinExistence type="predicted"/>
<feature type="signal peptide" evidence="2">
    <location>
        <begin position="1"/>
        <end position="28"/>
    </location>
</feature>
<evidence type="ECO:0000313" key="3">
    <source>
        <dbReference type="EMBL" id="GBG07183.1"/>
    </source>
</evidence>
<feature type="compositionally biased region" description="Polar residues" evidence="1">
    <location>
        <begin position="178"/>
        <end position="200"/>
    </location>
</feature>
<keyword evidence="2" id="KW-0732">Signal</keyword>
<dbReference type="EMBL" id="BDQX01000080">
    <property type="protein sequence ID" value="GBG07183.1"/>
    <property type="molecule type" value="Genomic_DNA"/>
</dbReference>
<dbReference type="AlphaFoldDB" id="A0A2R5ETS2"/>
<dbReference type="Proteomes" id="UP000245202">
    <property type="component" value="Unassembled WGS sequence"/>
</dbReference>
<name>A0A2R5ETS2_9BACL</name>
<accession>A0A2R5ETS2</accession>
<protein>
    <submittedName>
        <fullName evidence="3">Uncharacterized protein</fullName>
    </submittedName>
</protein>
<gene>
    <name evidence="3" type="ORF">PAT3040_01731</name>
</gene>
<reference evidence="3 4" key="1">
    <citation type="submission" date="2017-08" db="EMBL/GenBank/DDBJ databases">
        <title>Substantial Increase in Enzyme Production by Combined Drug-Resistance Mutations in Paenibacillus agaridevorans.</title>
        <authorList>
            <person name="Tanaka Y."/>
            <person name="Funane K."/>
            <person name="Hosaka T."/>
            <person name="Shiwa Y."/>
            <person name="Fujita N."/>
            <person name="Miyazaki T."/>
            <person name="Yoshikawa H."/>
            <person name="Murakami K."/>
            <person name="Kasahara K."/>
            <person name="Inaoka T."/>
            <person name="Hiraga Y."/>
            <person name="Ochi K."/>
        </authorList>
    </citation>
    <scope>NUCLEOTIDE SEQUENCE [LARGE SCALE GENOMIC DNA]</scope>
    <source>
        <strain evidence="3 4">T-3040</strain>
    </source>
</reference>
<organism evidence="3 4">
    <name type="scientific">Paenibacillus agaridevorans</name>
    <dbReference type="NCBI Taxonomy" id="171404"/>
    <lineage>
        <taxon>Bacteria</taxon>
        <taxon>Bacillati</taxon>
        <taxon>Bacillota</taxon>
        <taxon>Bacilli</taxon>
        <taxon>Bacillales</taxon>
        <taxon>Paenibacillaceae</taxon>
        <taxon>Paenibacillus</taxon>
    </lineage>
</organism>
<feature type="chain" id="PRO_5015334117" evidence="2">
    <location>
        <begin position="29"/>
        <end position="200"/>
    </location>
</feature>
<feature type="compositionally biased region" description="Low complexity" evidence="1">
    <location>
        <begin position="163"/>
        <end position="174"/>
    </location>
</feature>
<evidence type="ECO:0000256" key="1">
    <source>
        <dbReference type="SAM" id="MobiDB-lite"/>
    </source>
</evidence>